<evidence type="ECO:0000256" key="3">
    <source>
        <dbReference type="ARBA" id="ARBA00023295"/>
    </source>
</evidence>
<dbReference type="AlphaFoldDB" id="A0A840V499"/>
<accession>A0A840V499</accession>
<evidence type="ECO:0000256" key="1">
    <source>
        <dbReference type="ARBA" id="ARBA00009902"/>
    </source>
</evidence>
<keyword evidence="2 4" id="KW-0378">Hydrolase</keyword>
<gene>
    <name evidence="7" type="ORF">HNR46_003060</name>
</gene>
<dbReference type="CDD" id="cd18622">
    <property type="entry name" value="GH32_Inu-like"/>
    <property type="match status" value="1"/>
</dbReference>
<dbReference type="GO" id="GO:0005987">
    <property type="term" value="P:sucrose catabolic process"/>
    <property type="evidence" value="ECO:0007669"/>
    <property type="project" value="TreeGrafter"/>
</dbReference>
<dbReference type="GO" id="GO:0005737">
    <property type="term" value="C:cytoplasm"/>
    <property type="evidence" value="ECO:0007669"/>
    <property type="project" value="TreeGrafter"/>
</dbReference>
<dbReference type="SMART" id="SM00640">
    <property type="entry name" value="Glyco_32"/>
    <property type="match status" value="1"/>
</dbReference>
<keyword evidence="8" id="KW-1185">Reference proteome</keyword>
<dbReference type="GO" id="GO:0004575">
    <property type="term" value="F:sucrose alpha-glucosidase activity"/>
    <property type="evidence" value="ECO:0007669"/>
    <property type="project" value="TreeGrafter"/>
</dbReference>
<dbReference type="Gene3D" id="2.115.10.20">
    <property type="entry name" value="Glycosyl hydrolase domain, family 43"/>
    <property type="match status" value="1"/>
</dbReference>
<evidence type="ECO:0000256" key="4">
    <source>
        <dbReference type="RuleBase" id="RU362110"/>
    </source>
</evidence>
<dbReference type="Proteomes" id="UP000557717">
    <property type="component" value="Unassembled WGS sequence"/>
</dbReference>
<dbReference type="InterPro" id="IPR023296">
    <property type="entry name" value="Glyco_hydro_beta-prop_sf"/>
</dbReference>
<dbReference type="Pfam" id="PF00251">
    <property type="entry name" value="Glyco_hydro_32N"/>
    <property type="match status" value="1"/>
</dbReference>
<evidence type="ECO:0000259" key="5">
    <source>
        <dbReference type="Pfam" id="PF00251"/>
    </source>
</evidence>
<comment type="caution">
    <text evidence="7">The sequence shown here is derived from an EMBL/GenBank/DDBJ whole genome shotgun (WGS) entry which is preliminary data.</text>
</comment>
<feature type="domain" description="Glycosyl hydrolase family 32 N-terminal" evidence="5">
    <location>
        <begin position="213"/>
        <end position="482"/>
    </location>
</feature>
<feature type="domain" description="Glycosyl hydrolase family 32 C-terminal" evidence="6">
    <location>
        <begin position="571"/>
        <end position="612"/>
    </location>
</feature>
<evidence type="ECO:0000256" key="2">
    <source>
        <dbReference type="ARBA" id="ARBA00022801"/>
    </source>
</evidence>
<proteinExistence type="inferred from homology"/>
<dbReference type="SUPFAM" id="SSF75005">
    <property type="entry name" value="Arabinanase/levansucrase/invertase"/>
    <property type="match status" value="1"/>
</dbReference>
<dbReference type="InterPro" id="IPR013189">
    <property type="entry name" value="Glyco_hydro_32_C"/>
</dbReference>
<protein>
    <submittedName>
        <fullName evidence="7">Sucrose-6-phosphate hydrolase SacC (GH32 family)</fullName>
    </submittedName>
</protein>
<dbReference type="PANTHER" id="PTHR42800:SF1">
    <property type="entry name" value="EXOINULINASE INUD (AFU_ORTHOLOGUE AFUA_5G00480)"/>
    <property type="match status" value="1"/>
</dbReference>
<dbReference type="InterPro" id="IPR001362">
    <property type="entry name" value="Glyco_hydro_32"/>
</dbReference>
<dbReference type="Pfam" id="PF08244">
    <property type="entry name" value="Glyco_hydro_32C"/>
    <property type="match status" value="1"/>
</dbReference>
<name>A0A840V499_9BACT</name>
<keyword evidence="3 4" id="KW-0326">Glycosidase</keyword>
<dbReference type="InterPro" id="IPR013148">
    <property type="entry name" value="Glyco_hydro_32_N"/>
</dbReference>
<evidence type="ECO:0000313" key="8">
    <source>
        <dbReference type="Proteomes" id="UP000557717"/>
    </source>
</evidence>
<dbReference type="InterPro" id="IPR013320">
    <property type="entry name" value="ConA-like_dom_sf"/>
</dbReference>
<comment type="similarity">
    <text evidence="1 4">Belongs to the glycosyl hydrolase 32 family.</text>
</comment>
<dbReference type="SUPFAM" id="SSF49899">
    <property type="entry name" value="Concanavalin A-like lectins/glucanases"/>
    <property type="match status" value="1"/>
</dbReference>
<evidence type="ECO:0000313" key="7">
    <source>
        <dbReference type="EMBL" id="MBB5352812.1"/>
    </source>
</evidence>
<dbReference type="EMBL" id="JACHFD010000016">
    <property type="protein sequence ID" value="MBB5352812.1"/>
    <property type="molecule type" value="Genomic_DNA"/>
</dbReference>
<sequence>MHATRLALISGFLAVLLPVQGEDLLLGDFELPSYAPWTPQGEAFSAGPANSTEWSRLEIVGAVGHGIACSENAGAPTGTGTDAPQGRLTSPEFLIERSYIAFRIAGGDYERHCCFNLLVDGKVVKSATGRNSDELRAESWDVSAWSGKHARLEIVDEASGSWGHLLIDQVVQTDHPEAVPVVTVPVYQESLRPLFHFTARQWTMDRLEPGMRQEGWINDLNGMIHYQGEYHLFAQRWHKCWLHAISTDGVHWRELEPAFGEKILDAGRQSGHCVIDQANTSGLGKPGGEPPMVAFWTHADNLRHGISYSLDRGRSWQDYPGNPILEFPERDPKVFWHEASGHWVMVMYGSGQYHLFTSPDLLHWKNENHPIPDAFECPDFFPLQVDDRDEEKWVLIHADGRYSVGQFDGTRFIEETPRRLSDLGGESFYATQTFENPDSNDGRRIQMAWMRWVHEPKLFPEMPFQQQISFPCELSLRSTQDGLRLFRRPIAEIAHLEGTPKTWSKRPLRIHEILPLADSGEAYRLQARWERLPEKACLDFRIRGASVRITPHTVKISDPLGLQPPVEAELLDEAQTLEILLDRRSIEVFVNDGALSCTRNFIPTEASLQIRVEGAPSMLDSVRLSPLKSIWPSPMPAKNSAEPVDSAPGF</sequence>
<organism evidence="7 8">
    <name type="scientific">Haloferula luteola</name>
    <dbReference type="NCBI Taxonomy" id="595692"/>
    <lineage>
        <taxon>Bacteria</taxon>
        <taxon>Pseudomonadati</taxon>
        <taxon>Verrucomicrobiota</taxon>
        <taxon>Verrucomicrobiia</taxon>
        <taxon>Verrucomicrobiales</taxon>
        <taxon>Verrucomicrobiaceae</taxon>
        <taxon>Haloferula</taxon>
    </lineage>
</organism>
<dbReference type="PANTHER" id="PTHR42800">
    <property type="entry name" value="EXOINULINASE INUD (AFU_ORTHOLOGUE AFUA_5G00480)"/>
    <property type="match status" value="1"/>
</dbReference>
<dbReference type="Gene3D" id="2.60.120.560">
    <property type="entry name" value="Exo-inulinase, domain 1"/>
    <property type="match status" value="1"/>
</dbReference>
<reference evidence="7 8" key="1">
    <citation type="submission" date="2020-08" db="EMBL/GenBank/DDBJ databases">
        <title>Genomic Encyclopedia of Type Strains, Phase IV (KMG-IV): sequencing the most valuable type-strain genomes for metagenomic binning, comparative biology and taxonomic classification.</title>
        <authorList>
            <person name="Goeker M."/>
        </authorList>
    </citation>
    <scope>NUCLEOTIDE SEQUENCE [LARGE SCALE GENOMIC DNA]</scope>
    <source>
        <strain evidence="7 8">YC6886</strain>
    </source>
</reference>
<dbReference type="RefSeq" id="WP_184020163.1">
    <property type="nucleotide sequence ID" value="NZ_JACHFD010000016.1"/>
</dbReference>
<evidence type="ECO:0000259" key="6">
    <source>
        <dbReference type="Pfam" id="PF08244"/>
    </source>
</evidence>